<dbReference type="Proteomes" id="UP001186944">
    <property type="component" value="Unassembled WGS sequence"/>
</dbReference>
<gene>
    <name evidence="2" type="ORF">FSP39_005419</name>
</gene>
<evidence type="ECO:0000256" key="1">
    <source>
        <dbReference type="SAM" id="Coils"/>
    </source>
</evidence>
<evidence type="ECO:0000313" key="3">
    <source>
        <dbReference type="Proteomes" id="UP001186944"/>
    </source>
</evidence>
<dbReference type="EMBL" id="VSWD01000011">
    <property type="protein sequence ID" value="KAK3087399.1"/>
    <property type="molecule type" value="Genomic_DNA"/>
</dbReference>
<feature type="coiled-coil region" evidence="1">
    <location>
        <begin position="216"/>
        <end position="514"/>
    </location>
</feature>
<protein>
    <submittedName>
        <fullName evidence="2">Uncharacterized protein</fullName>
    </submittedName>
</protein>
<sequence>MQIVTDLIYNRNKSLQRVSERDGASESVRRPILFVESWTTTILLNRRHCRTSWLSAYLTDLTQSSVNMSKKTSSMSALRKSTGSLAATLNSKLKTTKSQELNNIETEYIKNLQQQIYFLELEANYLKCPSKISDKILLMNLNKATREQARKATEMHPKMTAEAEKMLGKLRAMQNEIDGLQLEIKRRDTNLTLISTEKDKSMERLRDEEAARARDKRMLMDEIIQLKKERDGLEREIIQRDSKLSDARTELDKSATALKNAEVKIETLRDQLDQRIEQHNLTQIALEEKRTEMLSIETQLREVEDKYYNTSIKIQDKVTNDLKEEIRLLRQKLKETEMNADHDRYLKSKLSEDQTQMARENAVLTQEVTELKKQLEREQAFREANENRQTQNIAEFVQLRDKEHDARLQLQHLEDQLRKEKEKNKVINEQVMKMESTTTSTELQLNTSKSRVIEIENLHKSVENENTQLRKDKMLLVDHVSELTRKLDQKDTEVTLMRAQIQTMEVRLKELEHVKSLESSIQSQKWEEFEKLAENMRELSHTMKSQSGTSTTRILQY</sequence>
<comment type="caution">
    <text evidence="2">The sequence shown here is derived from an EMBL/GenBank/DDBJ whole genome shotgun (WGS) entry which is preliminary data.</text>
</comment>
<dbReference type="AlphaFoldDB" id="A0AA88XN79"/>
<reference evidence="2" key="1">
    <citation type="submission" date="2019-08" db="EMBL/GenBank/DDBJ databases">
        <title>The improved chromosome-level genome for the pearl oyster Pinctada fucata martensii using PacBio sequencing and Hi-C.</title>
        <authorList>
            <person name="Zheng Z."/>
        </authorList>
    </citation>
    <scope>NUCLEOTIDE SEQUENCE</scope>
    <source>
        <strain evidence="2">ZZ-2019</strain>
        <tissue evidence="2">Adductor muscle</tissue>
    </source>
</reference>
<keyword evidence="1" id="KW-0175">Coiled coil</keyword>
<proteinExistence type="predicted"/>
<evidence type="ECO:0000313" key="2">
    <source>
        <dbReference type="EMBL" id="KAK3087399.1"/>
    </source>
</evidence>
<name>A0AA88XN79_PINIB</name>
<accession>A0AA88XN79</accession>
<feature type="coiled-coil region" evidence="1">
    <location>
        <begin position="163"/>
        <end position="190"/>
    </location>
</feature>
<organism evidence="2 3">
    <name type="scientific">Pinctada imbricata</name>
    <name type="common">Atlantic pearl-oyster</name>
    <name type="synonym">Pinctada martensii</name>
    <dbReference type="NCBI Taxonomy" id="66713"/>
    <lineage>
        <taxon>Eukaryota</taxon>
        <taxon>Metazoa</taxon>
        <taxon>Spiralia</taxon>
        <taxon>Lophotrochozoa</taxon>
        <taxon>Mollusca</taxon>
        <taxon>Bivalvia</taxon>
        <taxon>Autobranchia</taxon>
        <taxon>Pteriomorphia</taxon>
        <taxon>Pterioida</taxon>
        <taxon>Pterioidea</taxon>
        <taxon>Pteriidae</taxon>
        <taxon>Pinctada</taxon>
    </lineage>
</organism>
<keyword evidence="3" id="KW-1185">Reference proteome</keyword>